<dbReference type="Gene3D" id="1.10.10.10">
    <property type="entry name" value="Winged helix-like DNA-binding domain superfamily/Winged helix DNA-binding domain"/>
    <property type="match status" value="1"/>
</dbReference>
<dbReference type="Proteomes" id="UP000045978">
    <property type="component" value="Unassembled WGS sequence"/>
</dbReference>
<dbReference type="EMBL" id="CXOJ01000131">
    <property type="protein sequence ID" value="CTP93170.1"/>
    <property type="molecule type" value="Genomic_DNA"/>
</dbReference>
<evidence type="ECO:0000313" key="6">
    <source>
        <dbReference type="EMBL" id="CTP93170.1"/>
    </source>
</evidence>
<evidence type="ECO:0000313" key="7">
    <source>
        <dbReference type="Proteomes" id="UP000045978"/>
    </source>
</evidence>
<dbReference type="AlphaFoldDB" id="A0A0K3ACE9"/>
<sequence>MTESISSTSPISSVSSAGARFKDLEPVDKQRFRYLIADDHPSVTFALGQLLAEVIGAPPSQCSTFAGSAELLDACTGPSTEVRVVVLDLVMPGTVKRAKLVQALLRADPDARVLVYTADESAFLAKAVIDAGAMGYVAKTSPAAELMEAIVAVCGGQRHLDGCIDLQSIQSHSWASLTEAEKAVLLALCRGEKAQEIVSRTGRSYSTVTTHKYNGLRKLGLRDGSDLLPYLYTNGLLYELDGDPGCW</sequence>
<dbReference type="PROSITE" id="PS50110">
    <property type="entry name" value="RESPONSE_REGULATORY"/>
    <property type="match status" value="1"/>
</dbReference>
<feature type="modified residue" description="4-aspartylphosphate" evidence="3">
    <location>
        <position position="88"/>
    </location>
</feature>
<dbReference type="InterPro" id="IPR011006">
    <property type="entry name" value="CheY-like_superfamily"/>
</dbReference>
<dbReference type="PROSITE" id="PS50043">
    <property type="entry name" value="HTH_LUXR_2"/>
    <property type="match status" value="1"/>
</dbReference>
<dbReference type="Pfam" id="PF00072">
    <property type="entry name" value="Response_reg"/>
    <property type="match status" value="1"/>
</dbReference>
<organism evidence="6 7">
    <name type="scientific">Xanthomonas graminis pv. phlei</name>
    <dbReference type="NCBI Taxonomy" id="487906"/>
    <lineage>
        <taxon>Bacteria</taxon>
        <taxon>Pseudomonadati</taxon>
        <taxon>Pseudomonadota</taxon>
        <taxon>Gammaproteobacteria</taxon>
        <taxon>Lysobacterales</taxon>
        <taxon>Lysobacteraceae</taxon>
        <taxon>Xanthomonas</taxon>
        <taxon>Xanthomonas translucens group</taxon>
        <taxon>Xanthomonas graminis</taxon>
    </lineage>
</organism>
<dbReference type="CDD" id="cd17535">
    <property type="entry name" value="REC_NarL-like"/>
    <property type="match status" value="1"/>
</dbReference>
<dbReference type="GO" id="GO:0006355">
    <property type="term" value="P:regulation of DNA-templated transcription"/>
    <property type="evidence" value="ECO:0007669"/>
    <property type="project" value="InterPro"/>
</dbReference>
<feature type="domain" description="HTH luxR-type" evidence="4">
    <location>
        <begin position="170"/>
        <end position="235"/>
    </location>
</feature>
<evidence type="ECO:0000256" key="3">
    <source>
        <dbReference type="PROSITE-ProRule" id="PRU00169"/>
    </source>
</evidence>
<proteinExistence type="predicted"/>
<protein>
    <submittedName>
        <fullName evidence="6">LuxR family transcriptional regulator</fullName>
    </submittedName>
</protein>
<reference evidence="6 7" key="1">
    <citation type="submission" date="2015-07" db="EMBL/GenBank/DDBJ databases">
        <authorList>
            <person name="Noorani M."/>
        </authorList>
    </citation>
    <scope>NUCLEOTIDE SEQUENCE [LARGE SCALE GENOMIC DNA]</scope>
    <source>
        <strain evidence="6">LMG730</strain>
    </source>
</reference>
<dbReference type="PANTHER" id="PTHR45566:SF2">
    <property type="entry name" value="NARL SUBFAMILY"/>
    <property type="match status" value="1"/>
</dbReference>
<dbReference type="SUPFAM" id="SSF46894">
    <property type="entry name" value="C-terminal effector domain of the bipartite response regulators"/>
    <property type="match status" value="1"/>
</dbReference>
<evidence type="ECO:0000259" key="5">
    <source>
        <dbReference type="PROSITE" id="PS50110"/>
    </source>
</evidence>
<gene>
    <name evidence="6" type="ORF">XTPLMG730_3776</name>
</gene>
<dbReference type="Pfam" id="PF00196">
    <property type="entry name" value="GerE"/>
    <property type="match status" value="1"/>
</dbReference>
<keyword evidence="1 3" id="KW-0597">Phosphoprotein</keyword>
<dbReference type="SMART" id="SM00421">
    <property type="entry name" value="HTH_LUXR"/>
    <property type="match status" value="1"/>
</dbReference>
<feature type="domain" description="Response regulatory" evidence="5">
    <location>
        <begin position="33"/>
        <end position="154"/>
    </location>
</feature>
<dbReference type="GO" id="GO:0003677">
    <property type="term" value="F:DNA binding"/>
    <property type="evidence" value="ECO:0007669"/>
    <property type="project" value="UniProtKB-KW"/>
</dbReference>
<evidence type="ECO:0000256" key="1">
    <source>
        <dbReference type="ARBA" id="ARBA00022553"/>
    </source>
</evidence>
<accession>A0A0K3ACE9</accession>
<dbReference type="SMART" id="SM00448">
    <property type="entry name" value="REC"/>
    <property type="match status" value="1"/>
</dbReference>
<keyword evidence="2" id="KW-0238">DNA-binding</keyword>
<name>A0A0K3ACE9_9XANT</name>
<dbReference type="PRINTS" id="PR00038">
    <property type="entry name" value="HTHLUXR"/>
</dbReference>
<evidence type="ECO:0000259" key="4">
    <source>
        <dbReference type="PROSITE" id="PS50043"/>
    </source>
</evidence>
<dbReference type="InterPro" id="IPR036388">
    <property type="entry name" value="WH-like_DNA-bd_sf"/>
</dbReference>
<dbReference type="GO" id="GO:0000160">
    <property type="term" value="P:phosphorelay signal transduction system"/>
    <property type="evidence" value="ECO:0007669"/>
    <property type="project" value="InterPro"/>
</dbReference>
<dbReference type="InterPro" id="IPR001789">
    <property type="entry name" value="Sig_transdc_resp-reg_receiver"/>
</dbReference>
<dbReference type="PANTHER" id="PTHR45566">
    <property type="entry name" value="HTH-TYPE TRANSCRIPTIONAL REGULATOR YHJB-RELATED"/>
    <property type="match status" value="1"/>
</dbReference>
<dbReference type="SUPFAM" id="SSF52172">
    <property type="entry name" value="CheY-like"/>
    <property type="match status" value="1"/>
</dbReference>
<dbReference type="CDD" id="cd06170">
    <property type="entry name" value="LuxR_C_like"/>
    <property type="match status" value="1"/>
</dbReference>
<dbReference type="InterPro" id="IPR000792">
    <property type="entry name" value="Tscrpt_reg_LuxR_C"/>
</dbReference>
<dbReference type="InterPro" id="IPR058245">
    <property type="entry name" value="NreC/VraR/RcsB-like_REC"/>
</dbReference>
<dbReference type="InterPro" id="IPR051015">
    <property type="entry name" value="EvgA-like"/>
</dbReference>
<evidence type="ECO:0000256" key="2">
    <source>
        <dbReference type="ARBA" id="ARBA00023125"/>
    </source>
</evidence>
<dbReference type="RefSeq" id="WP_080999097.1">
    <property type="nucleotide sequence ID" value="NZ_CP076251.1"/>
</dbReference>
<dbReference type="InterPro" id="IPR016032">
    <property type="entry name" value="Sig_transdc_resp-reg_C-effctor"/>
</dbReference>
<dbReference type="Gene3D" id="3.40.50.2300">
    <property type="match status" value="1"/>
</dbReference>